<dbReference type="PANTHER" id="PTHR11712:SF336">
    <property type="entry name" value="3-OXOACYL-[ACYL-CARRIER-PROTEIN] SYNTHASE, MITOCHONDRIAL"/>
    <property type="match status" value="1"/>
</dbReference>
<comment type="caution">
    <text evidence="6">The sequence shown here is derived from an EMBL/GenBank/DDBJ whole genome shotgun (WGS) entry which is preliminary data.</text>
</comment>
<dbReference type="Pfam" id="PF00109">
    <property type="entry name" value="ketoacyl-synt"/>
    <property type="match status" value="1"/>
</dbReference>
<evidence type="ECO:0000259" key="5">
    <source>
        <dbReference type="PROSITE" id="PS52004"/>
    </source>
</evidence>
<dbReference type="InterPro" id="IPR014030">
    <property type="entry name" value="Ketoacyl_synth_N"/>
</dbReference>
<sequence length="453" mass="46827">MSAAEAAAAPRRVVLTGCGALSSVGNGVAEFTAALRAGRVGTGPITVFDTTGFPSGRGHQVHGFDAAARLHRVRPEHTGRATQFAAAAARMALDDAGLDEAWLRERRGTVVVGTTDGEVGELDLLTESALTIGLGAFTGAALGGTATGSLALGVVRELALTNVESSTIATACAAGNYAIGAGFDAVRNGRAEWALVGGADALNRKTFAGFARLGLIAPDECRPFDADRVGLLTGEGAGLLLLETEESALARGAHIYAEVLGYGLNCDAAHPTAPEENSVARCIRLALENASVKPEEVDLISAHGTGTPTNDTTEIAAIRQVYGDEAPRTVGIKAMIGHTMGAASALGAIASALAIRHGFIPPTANHRSTDPECAVDVVPNESVPADVRIVQNNGLAFGGNNAVVLLGRHEDRGHEDRGHEDRGHEDRGHRSRGHESRAHQGHGNESPRGEYVR</sequence>
<dbReference type="RefSeq" id="WP_187811515.1">
    <property type="nucleotide sequence ID" value="NZ_JACTVJ010000001.1"/>
</dbReference>
<keyword evidence="7" id="KW-1185">Reference proteome</keyword>
<dbReference type="Gene3D" id="3.40.47.10">
    <property type="match status" value="1"/>
</dbReference>
<dbReference type="SMART" id="SM00825">
    <property type="entry name" value="PKS_KS"/>
    <property type="match status" value="1"/>
</dbReference>
<dbReference type="PANTHER" id="PTHR11712">
    <property type="entry name" value="POLYKETIDE SYNTHASE-RELATED"/>
    <property type="match status" value="1"/>
</dbReference>
<organism evidence="6 7">
    <name type="scientific">Streptomyces polyasparticus</name>
    <dbReference type="NCBI Taxonomy" id="2767826"/>
    <lineage>
        <taxon>Bacteria</taxon>
        <taxon>Bacillati</taxon>
        <taxon>Actinomycetota</taxon>
        <taxon>Actinomycetes</taxon>
        <taxon>Kitasatosporales</taxon>
        <taxon>Streptomycetaceae</taxon>
        <taxon>Streptomyces</taxon>
    </lineage>
</organism>
<name>A0ABR7S7N6_9ACTN</name>
<reference evidence="6 7" key="1">
    <citation type="submission" date="2020-08" db="EMBL/GenBank/DDBJ databases">
        <title>Genemic of Streptomyces polyaspartic.</title>
        <authorList>
            <person name="Liu W."/>
        </authorList>
    </citation>
    <scope>NUCLEOTIDE SEQUENCE [LARGE SCALE GENOMIC DNA]</scope>
    <source>
        <strain evidence="6 7">TRM66268-LWL</strain>
    </source>
</reference>
<evidence type="ECO:0000256" key="2">
    <source>
        <dbReference type="ARBA" id="ARBA00022679"/>
    </source>
</evidence>
<dbReference type="CDD" id="cd00834">
    <property type="entry name" value="KAS_I_II"/>
    <property type="match status" value="1"/>
</dbReference>
<evidence type="ECO:0000256" key="3">
    <source>
        <dbReference type="RuleBase" id="RU003694"/>
    </source>
</evidence>
<feature type="compositionally biased region" description="Basic and acidic residues" evidence="4">
    <location>
        <begin position="412"/>
        <end position="438"/>
    </location>
</feature>
<gene>
    <name evidence="6" type="ORF">H9Y04_00070</name>
</gene>
<comment type="similarity">
    <text evidence="1 3">Belongs to the thiolase-like superfamily. Beta-ketoacyl-ACP synthases family.</text>
</comment>
<accession>A0ABR7S7N6</accession>
<dbReference type="SUPFAM" id="SSF53901">
    <property type="entry name" value="Thiolase-like"/>
    <property type="match status" value="2"/>
</dbReference>
<proteinExistence type="inferred from homology"/>
<dbReference type="InterPro" id="IPR000794">
    <property type="entry name" value="Beta-ketoacyl_synthase"/>
</dbReference>
<dbReference type="PROSITE" id="PS52004">
    <property type="entry name" value="KS3_2"/>
    <property type="match status" value="1"/>
</dbReference>
<evidence type="ECO:0000256" key="1">
    <source>
        <dbReference type="ARBA" id="ARBA00008467"/>
    </source>
</evidence>
<protein>
    <submittedName>
        <fullName evidence="6">Beta-ketoacyl-[acyl-carrier-protein] synthase family protein</fullName>
    </submittedName>
</protein>
<keyword evidence="2 3" id="KW-0808">Transferase</keyword>
<dbReference type="Proteomes" id="UP000642284">
    <property type="component" value="Unassembled WGS sequence"/>
</dbReference>
<feature type="region of interest" description="Disordered" evidence="4">
    <location>
        <begin position="412"/>
        <end position="453"/>
    </location>
</feature>
<dbReference type="InterPro" id="IPR016039">
    <property type="entry name" value="Thiolase-like"/>
</dbReference>
<dbReference type="InterPro" id="IPR020841">
    <property type="entry name" value="PKS_Beta-ketoAc_synthase_dom"/>
</dbReference>
<dbReference type="Pfam" id="PF02801">
    <property type="entry name" value="Ketoacyl-synt_C"/>
    <property type="match status" value="1"/>
</dbReference>
<evidence type="ECO:0000313" key="6">
    <source>
        <dbReference type="EMBL" id="MBC9710972.1"/>
    </source>
</evidence>
<feature type="domain" description="Ketosynthase family 3 (KS3)" evidence="5">
    <location>
        <begin position="10"/>
        <end position="408"/>
    </location>
</feature>
<dbReference type="EMBL" id="JACTVJ010000001">
    <property type="protein sequence ID" value="MBC9710972.1"/>
    <property type="molecule type" value="Genomic_DNA"/>
</dbReference>
<evidence type="ECO:0000256" key="4">
    <source>
        <dbReference type="SAM" id="MobiDB-lite"/>
    </source>
</evidence>
<evidence type="ECO:0000313" key="7">
    <source>
        <dbReference type="Proteomes" id="UP000642284"/>
    </source>
</evidence>
<dbReference type="InterPro" id="IPR014031">
    <property type="entry name" value="Ketoacyl_synth_C"/>
</dbReference>